<evidence type="ECO:0000256" key="4">
    <source>
        <dbReference type="ARBA" id="ARBA00022692"/>
    </source>
</evidence>
<evidence type="ECO:0000256" key="2">
    <source>
        <dbReference type="ARBA" id="ARBA00007400"/>
    </source>
</evidence>
<dbReference type="GO" id="GO:0009246">
    <property type="term" value="P:enterobacterial common antigen biosynthetic process"/>
    <property type="evidence" value="ECO:0007669"/>
    <property type="project" value="TreeGrafter"/>
</dbReference>
<feature type="transmembrane region" description="Helical" evidence="7">
    <location>
        <begin position="111"/>
        <end position="129"/>
    </location>
</feature>
<dbReference type="AlphaFoldDB" id="B3PLB4"/>
<feature type="transmembrane region" description="Helical" evidence="7">
    <location>
        <begin position="136"/>
        <end position="153"/>
    </location>
</feature>
<feature type="transmembrane region" description="Helical" evidence="7">
    <location>
        <begin position="42"/>
        <end position="61"/>
    </location>
</feature>
<feature type="transmembrane region" description="Helical" evidence="7">
    <location>
        <begin position="241"/>
        <end position="259"/>
    </location>
</feature>
<dbReference type="OrthoDB" id="265992at2"/>
<evidence type="ECO:0000313" key="9">
    <source>
        <dbReference type="EMBL" id="ACE82784.1"/>
    </source>
</evidence>
<feature type="transmembrane region" description="Helical" evidence="7">
    <location>
        <begin position="271"/>
        <end position="289"/>
    </location>
</feature>
<dbReference type="GO" id="GO:0016413">
    <property type="term" value="F:O-acetyltransferase activity"/>
    <property type="evidence" value="ECO:0007669"/>
    <property type="project" value="TreeGrafter"/>
</dbReference>
<sequence>MQRNLALDWLKLVLALMVVGLHSVFLRETSPQVSYWLSNSVFRMAVPIFLVINGYYFFSVVHQSPQAWFKRVLLLYVFWMLVYSYFWLGDWQWSVVGLAKQVKDVVLGYDHLWYLPAMLGAAAILYGVRGWSTGKLLFSALVLYTLGLVLQYAGNYHLAGEGLLDRLLNTFWVYRNFLFFGFPFFTLGYVLRKLHLQHECGESVALFQMPLAALSMLTSVAWLCLLGEVVVNWYALPKAEGFDMLASLLWVCPLVFVLVCRCNVPGDSRQIANCATAIYFIHPLWIAFFTQFIPLGSLMTLWVTLGSLVSAYVLIQLQRYWRFIL</sequence>
<feature type="transmembrane region" description="Helical" evidence="7">
    <location>
        <begin position="173"/>
        <end position="191"/>
    </location>
</feature>
<keyword evidence="5 7" id="KW-1133">Transmembrane helix</keyword>
<feature type="domain" description="Acyltransferase 3" evidence="8">
    <location>
        <begin position="5"/>
        <end position="314"/>
    </location>
</feature>
<reference evidence="9 10" key="1">
    <citation type="journal article" date="2008" name="J. Bacteriol.">
        <title>Insights into plant cell wall degradation from the genome sequence of the soil bacterium Cellvibrio japonicus.</title>
        <authorList>
            <person name="Deboy R.T."/>
            <person name="Mongodin E.F."/>
            <person name="Fouts D.E."/>
            <person name="Tailford L.E."/>
            <person name="Khouri H."/>
            <person name="Emerson J.B."/>
            <person name="Mohamoud Y."/>
            <person name="Watkins K."/>
            <person name="Henrissat B."/>
            <person name="Gilbert H.J."/>
            <person name="Nelson K.E."/>
        </authorList>
    </citation>
    <scope>NUCLEOTIDE SEQUENCE [LARGE SCALE GENOMIC DNA]</scope>
    <source>
        <strain evidence="9 10">Ueda107</strain>
    </source>
</reference>
<organism evidence="9 10">
    <name type="scientific">Cellvibrio japonicus (strain Ueda107)</name>
    <name type="common">Pseudomonas fluorescens subsp. cellulosa</name>
    <dbReference type="NCBI Taxonomy" id="498211"/>
    <lineage>
        <taxon>Bacteria</taxon>
        <taxon>Pseudomonadati</taxon>
        <taxon>Pseudomonadota</taxon>
        <taxon>Gammaproteobacteria</taxon>
        <taxon>Cellvibrionales</taxon>
        <taxon>Cellvibrionaceae</taxon>
        <taxon>Cellvibrio</taxon>
    </lineage>
</organism>
<keyword evidence="3" id="KW-1003">Cell membrane</keyword>
<dbReference type="eggNOG" id="COG1835">
    <property type="taxonomic scope" value="Bacteria"/>
</dbReference>
<feature type="transmembrane region" description="Helical" evidence="7">
    <location>
        <begin position="295"/>
        <end position="315"/>
    </location>
</feature>
<feature type="transmembrane region" description="Helical" evidence="7">
    <location>
        <begin position="211"/>
        <end position="235"/>
    </location>
</feature>
<proteinExistence type="inferred from homology"/>
<dbReference type="EMBL" id="CP000934">
    <property type="protein sequence ID" value="ACE82784.1"/>
    <property type="molecule type" value="Genomic_DNA"/>
</dbReference>
<keyword evidence="6 7" id="KW-0472">Membrane</keyword>
<keyword evidence="10" id="KW-1185">Reference proteome</keyword>
<evidence type="ECO:0000259" key="8">
    <source>
        <dbReference type="Pfam" id="PF01757"/>
    </source>
</evidence>
<dbReference type="GO" id="GO:0005886">
    <property type="term" value="C:plasma membrane"/>
    <property type="evidence" value="ECO:0007669"/>
    <property type="project" value="UniProtKB-SubCell"/>
</dbReference>
<comment type="subcellular location">
    <subcellularLocation>
        <location evidence="1">Cell membrane</location>
        <topology evidence="1">Multi-pass membrane protein</topology>
    </subcellularLocation>
</comment>
<feature type="transmembrane region" description="Helical" evidence="7">
    <location>
        <begin position="73"/>
        <end position="91"/>
    </location>
</feature>
<dbReference type="Proteomes" id="UP000001036">
    <property type="component" value="Chromosome"/>
</dbReference>
<comment type="similarity">
    <text evidence="2">Belongs to the acyltransferase 3 family.</text>
</comment>
<protein>
    <submittedName>
        <fullName evidence="9">Putative membrane protein</fullName>
    </submittedName>
</protein>
<dbReference type="HOGENOM" id="CLU_055093_3_1_6"/>
<evidence type="ECO:0000256" key="6">
    <source>
        <dbReference type="ARBA" id="ARBA00023136"/>
    </source>
</evidence>
<dbReference type="PANTHER" id="PTHR40074">
    <property type="entry name" value="O-ACETYLTRANSFERASE WECH"/>
    <property type="match status" value="1"/>
</dbReference>
<accession>B3PLB4</accession>
<keyword evidence="4 7" id="KW-0812">Transmembrane</keyword>
<evidence type="ECO:0000313" key="10">
    <source>
        <dbReference type="Proteomes" id="UP000001036"/>
    </source>
</evidence>
<gene>
    <name evidence="9" type="ordered locus">CJA_0938</name>
</gene>
<dbReference type="STRING" id="498211.CJA_0938"/>
<dbReference type="KEGG" id="cja:CJA_0938"/>
<evidence type="ECO:0000256" key="3">
    <source>
        <dbReference type="ARBA" id="ARBA00022475"/>
    </source>
</evidence>
<dbReference type="RefSeq" id="WP_012486586.1">
    <property type="nucleotide sequence ID" value="NC_010995.1"/>
</dbReference>
<evidence type="ECO:0000256" key="7">
    <source>
        <dbReference type="SAM" id="Phobius"/>
    </source>
</evidence>
<dbReference type="PANTHER" id="PTHR40074:SF2">
    <property type="entry name" value="O-ACETYLTRANSFERASE WECH"/>
    <property type="match status" value="1"/>
</dbReference>
<evidence type="ECO:0000256" key="5">
    <source>
        <dbReference type="ARBA" id="ARBA00022989"/>
    </source>
</evidence>
<dbReference type="InterPro" id="IPR002656">
    <property type="entry name" value="Acyl_transf_3_dom"/>
</dbReference>
<evidence type="ECO:0000256" key="1">
    <source>
        <dbReference type="ARBA" id="ARBA00004651"/>
    </source>
</evidence>
<dbReference type="Pfam" id="PF01757">
    <property type="entry name" value="Acyl_transf_3"/>
    <property type="match status" value="1"/>
</dbReference>
<name>B3PLB4_CELJU</name>